<evidence type="ECO:0000313" key="1">
    <source>
        <dbReference type="EMBL" id="MBC9798670.1"/>
    </source>
</evidence>
<organism evidence="1 2">
    <name type="scientific">Sinomicrobium weinanense</name>
    <dbReference type="NCBI Taxonomy" id="2842200"/>
    <lineage>
        <taxon>Bacteria</taxon>
        <taxon>Pseudomonadati</taxon>
        <taxon>Bacteroidota</taxon>
        <taxon>Flavobacteriia</taxon>
        <taxon>Flavobacteriales</taxon>
        <taxon>Flavobacteriaceae</taxon>
        <taxon>Sinomicrobium</taxon>
    </lineage>
</organism>
<proteinExistence type="predicted"/>
<reference evidence="1 2" key="1">
    <citation type="submission" date="2020-09" db="EMBL/GenBank/DDBJ databases">
        <title>Sinomicrobium weinanense sp. nov., a halophilic bacteria isolated from saline-alkali soil.</title>
        <authorList>
            <person name="Wu P."/>
            <person name="Ren H."/>
            <person name="Mei Y."/>
            <person name="Liang Y."/>
            <person name="Chen Z."/>
        </authorList>
    </citation>
    <scope>NUCLEOTIDE SEQUENCE [LARGE SCALE GENOMIC DNA]</scope>
    <source>
        <strain evidence="1 2">FJxs</strain>
    </source>
</reference>
<protein>
    <recommendedName>
        <fullName evidence="3">Transglutaminase domain-containing protein</fullName>
    </recommendedName>
</protein>
<accession>A0A926Q645</accession>
<evidence type="ECO:0008006" key="3">
    <source>
        <dbReference type="Google" id="ProtNLM"/>
    </source>
</evidence>
<evidence type="ECO:0000313" key="2">
    <source>
        <dbReference type="Proteomes" id="UP000653730"/>
    </source>
</evidence>
<gene>
    <name evidence="1" type="ORF">IBL28_22085</name>
</gene>
<sequence length="447" mass="52905">MRTLMLFINFHLKYIGILLKLTLIALFYCSCNNYPSEVKRVLSAAGENRQELEKVFNTYKKNPGDSLKLKAAFFLVSHMPGKYGYRSSQLQRYKALFKEIEKIEDYKGLMPPLFMGDSYPEVDSLWNNLSESHRLSPNQALPIVNDIQYIDSKYLIENIEYAFKAWELPWAKHLDFEEFCNYILPYRFKDEPLTRWRPYICDYYSKKIDSLAKLGIKNPEKICNFLNRDLSSWWRYSKIISKYPISMEIEDLFSAKMGSCTHHTQLGLYVMRTFGLPVSHEQIPQYGNRSLGHDFNSLLISENKFLDFEIGNLELGSVVEARHKWNFMIPKIYRQTWSYNKSSLFNQTKNKNDIPPYFKNPFIKDVTHKFIKTTDIELQIDKPYQIYEHVYLCVFDNHDWYAVDWAEINKKKNIAVFTNVGLNIIYMPMVYTERKYIPVGDPIKVDL</sequence>
<dbReference type="PANTHER" id="PTHR35532:SF5">
    <property type="entry name" value="CARBOHYDRATE-BINDING DOMAIN-CONTAINING PROTEIN"/>
    <property type="match status" value="1"/>
</dbReference>
<dbReference type="RefSeq" id="WP_187967775.1">
    <property type="nucleotide sequence ID" value="NZ_JACVDC010000156.1"/>
</dbReference>
<dbReference type="EMBL" id="JACVDC010000156">
    <property type="protein sequence ID" value="MBC9798670.1"/>
    <property type="molecule type" value="Genomic_DNA"/>
</dbReference>
<dbReference type="InterPro" id="IPR038765">
    <property type="entry name" value="Papain-like_cys_pep_sf"/>
</dbReference>
<keyword evidence="2" id="KW-1185">Reference proteome</keyword>
<name>A0A926Q645_9FLAO</name>
<dbReference type="AlphaFoldDB" id="A0A926Q645"/>
<dbReference type="SUPFAM" id="SSF54001">
    <property type="entry name" value="Cysteine proteinases"/>
    <property type="match status" value="1"/>
</dbReference>
<comment type="caution">
    <text evidence="1">The sequence shown here is derived from an EMBL/GenBank/DDBJ whole genome shotgun (WGS) entry which is preliminary data.</text>
</comment>
<dbReference type="PANTHER" id="PTHR35532">
    <property type="entry name" value="SIMILAR TO POLYHYDROXYALKANOATE DEPOLYMERASE"/>
    <property type="match status" value="1"/>
</dbReference>
<dbReference type="Proteomes" id="UP000653730">
    <property type="component" value="Unassembled WGS sequence"/>
</dbReference>